<dbReference type="AlphaFoldDB" id="A0A2S6NK70"/>
<evidence type="ECO:0000313" key="4">
    <source>
        <dbReference type="Proteomes" id="UP000239724"/>
    </source>
</evidence>
<proteinExistence type="predicted"/>
<evidence type="ECO:0000256" key="2">
    <source>
        <dbReference type="SAM" id="SignalP"/>
    </source>
</evidence>
<dbReference type="EMBL" id="NHRY01000075">
    <property type="protein sequence ID" value="PPQ35310.1"/>
    <property type="molecule type" value="Genomic_DNA"/>
</dbReference>
<dbReference type="Proteomes" id="UP000239724">
    <property type="component" value="Unassembled WGS sequence"/>
</dbReference>
<accession>A0A2S6NK70</accession>
<evidence type="ECO:0000256" key="1">
    <source>
        <dbReference type="SAM" id="MobiDB-lite"/>
    </source>
</evidence>
<name>A0A2S6NK70_RHOGL</name>
<dbReference type="RefSeq" id="WP_104518355.1">
    <property type="nucleotide sequence ID" value="NZ_NHRY01000075.1"/>
</dbReference>
<organism evidence="3 4">
    <name type="scientific">Rhodopila globiformis</name>
    <name type="common">Rhodopseudomonas globiformis</name>
    <dbReference type="NCBI Taxonomy" id="1071"/>
    <lineage>
        <taxon>Bacteria</taxon>
        <taxon>Pseudomonadati</taxon>
        <taxon>Pseudomonadota</taxon>
        <taxon>Alphaproteobacteria</taxon>
        <taxon>Acetobacterales</taxon>
        <taxon>Acetobacteraceae</taxon>
        <taxon>Rhodopila</taxon>
    </lineage>
</organism>
<sequence length="130" mass="13591">MSFHRVPLLAAGLATLCLPLLGTQAARANGLFSHVATVRVAVSGAESQAQLASQLRAEGYTNVVLSSVRATPANPHPESDSTLTSHPEQTPVHTGWNGVASKDGRTVQVYAEFSPASDLGRSLAMIDATR</sequence>
<evidence type="ECO:0000313" key="3">
    <source>
        <dbReference type="EMBL" id="PPQ35310.1"/>
    </source>
</evidence>
<keyword evidence="2" id="KW-0732">Signal</keyword>
<comment type="caution">
    <text evidence="3">The sequence shown here is derived from an EMBL/GenBank/DDBJ whole genome shotgun (WGS) entry which is preliminary data.</text>
</comment>
<protein>
    <submittedName>
        <fullName evidence="3">Uncharacterized protein</fullName>
    </submittedName>
</protein>
<feature type="region of interest" description="Disordered" evidence="1">
    <location>
        <begin position="70"/>
        <end position="98"/>
    </location>
</feature>
<feature type="chain" id="PRO_5015578580" evidence="2">
    <location>
        <begin position="29"/>
        <end position="130"/>
    </location>
</feature>
<gene>
    <name evidence="3" type="ORF">CCS01_08175</name>
</gene>
<reference evidence="3 4" key="1">
    <citation type="journal article" date="2018" name="Arch. Microbiol.">
        <title>New insights into the metabolic potential of the phototrophic purple bacterium Rhodopila globiformis DSM 161(T) from its draft genome sequence and evidence for a vanadium-dependent nitrogenase.</title>
        <authorList>
            <person name="Imhoff J.F."/>
            <person name="Rahn T."/>
            <person name="Kunzel S."/>
            <person name="Neulinger S.C."/>
        </authorList>
    </citation>
    <scope>NUCLEOTIDE SEQUENCE [LARGE SCALE GENOMIC DNA]</scope>
    <source>
        <strain evidence="3 4">DSM 161</strain>
    </source>
</reference>
<keyword evidence="4" id="KW-1185">Reference proteome</keyword>
<feature type="signal peptide" evidence="2">
    <location>
        <begin position="1"/>
        <end position="28"/>
    </location>
</feature>
<feature type="compositionally biased region" description="Polar residues" evidence="1">
    <location>
        <begin position="80"/>
        <end position="92"/>
    </location>
</feature>